<dbReference type="EMBL" id="GECZ01013313">
    <property type="protein sequence ID" value="JAS56456.1"/>
    <property type="molecule type" value="Transcribed_RNA"/>
</dbReference>
<evidence type="ECO:0000256" key="7">
    <source>
        <dbReference type="ARBA" id="ARBA00004603"/>
    </source>
</evidence>
<dbReference type="PANTHER" id="PTHR15664">
    <property type="entry name" value="C20ORF30 PROTEIN"/>
    <property type="match status" value="1"/>
</dbReference>
<evidence type="ECO:0000256" key="9">
    <source>
        <dbReference type="ARBA" id="ARBA00022692"/>
    </source>
</evidence>
<evidence type="ECO:0000256" key="4">
    <source>
        <dbReference type="ARBA" id="ARBA00004412"/>
    </source>
</evidence>
<dbReference type="EMBL" id="GECZ01018191">
    <property type="protein sequence ID" value="JAS51578.1"/>
    <property type="molecule type" value="Transcribed_RNA"/>
</dbReference>
<evidence type="ECO:0000313" key="21">
    <source>
        <dbReference type="EMBL" id="JAS51578.1"/>
    </source>
</evidence>
<evidence type="ECO:0000256" key="16">
    <source>
        <dbReference type="ARBA" id="ARBA00024003"/>
    </source>
</evidence>
<evidence type="ECO:0000313" key="19">
    <source>
        <dbReference type="EMBL" id="JAS41201.1"/>
    </source>
</evidence>
<sequence>MFQRKSFDHRDVRYHSLKRSGINGSDYIDTQWYGAKAIPWKAILLAFFLCVGGTCLLVTGSLIVSGHIDAKYGDRMWPLIIIGLLMFPPGAYHLHIAFCAYKEYPGYSFTDIPEFD</sequence>
<dbReference type="PANTHER" id="PTHR15664:SF6">
    <property type="entry name" value="TRANSMEMBRANE PROTEIN 230"/>
    <property type="match status" value="1"/>
</dbReference>
<keyword evidence="14 18" id="KW-0472">Membrane</keyword>
<evidence type="ECO:0000313" key="22">
    <source>
        <dbReference type="EMBL" id="JAS55199.1"/>
    </source>
</evidence>
<evidence type="ECO:0000256" key="1">
    <source>
        <dbReference type="ARBA" id="ARBA00004141"/>
    </source>
</evidence>
<dbReference type="GO" id="GO:0005769">
    <property type="term" value="C:early endosome"/>
    <property type="evidence" value="ECO:0007669"/>
    <property type="project" value="UniProtKB-SubCell"/>
</dbReference>
<feature type="transmembrane region" description="Helical" evidence="18">
    <location>
        <begin position="76"/>
        <end position="94"/>
    </location>
</feature>
<dbReference type="InterPro" id="IPR044234">
    <property type="entry name" value="TMEM230"/>
</dbReference>
<evidence type="ECO:0000256" key="8">
    <source>
        <dbReference type="ARBA" id="ARBA00007743"/>
    </source>
</evidence>
<dbReference type="EMBL" id="GECZ01006475">
    <property type="protein sequence ID" value="JAS63294.1"/>
    <property type="molecule type" value="Transcribed_RNA"/>
</dbReference>
<dbReference type="EMBL" id="GECZ01014570">
    <property type="protein sequence ID" value="JAS55199.1"/>
    <property type="molecule type" value="Transcribed_RNA"/>
</dbReference>
<evidence type="ECO:0000256" key="14">
    <source>
        <dbReference type="ARBA" id="ARBA00023136"/>
    </source>
</evidence>
<evidence type="ECO:0000256" key="18">
    <source>
        <dbReference type="SAM" id="Phobius"/>
    </source>
</evidence>
<evidence type="ECO:0000256" key="11">
    <source>
        <dbReference type="ARBA" id="ARBA00022989"/>
    </source>
</evidence>
<evidence type="ECO:0000256" key="13">
    <source>
        <dbReference type="ARBA" id="ARBA00023034"/>
    </source>
</evidence>
<dbReference type="AlphaFoldDB" id="A0A1B6ETI5"/>
<gene>
    <name evidence="24" type="ORF">g.33194</name>
    <name evidence="22" type="ORF">g.33195</name>
    <name evidence="21" type="ORF">g.33196</name>
    <name evidence="19" type="ORF">g.33198</name>
    <name evidence="20" type="ORF">g.33200</name>
    <name evidence="23" type="ORF">g.33201</name>
</gene>
<dbReference type="GO" id="GO:0005794">
    <property type="term" value="C:Golgi apparatus"/>
    <property type="evidence" value="ECO:0007669"/>
    <property type="project" value="UniProtKB-SubCell"/>
</dbReference>
<dbReference type="EMBL" id="GECZ01028568">
    <property type="protein sequence ID" value="JAS41201.1"/>
    <property type="molecule type" value="Transcribed_RNA"/>
</dbReference>
<evidence type="ECO:0000313" key="23">
    <source>
        <dbReference type="EMBL" id="JAS56456.1"/>
    </source>
</evidence>
<dbReference type="GO" id="GO:0005776">
    <property type="term" value="C:autophagosome"/>
    <property type="evidence" value="ECO:0007669"/>
    <property type="project" value="UniProtKB-SubCell"/>
</dbReference>
<evidence type="ECO:0000256" key="6">
    <source>
        <dbReference type="ARBA" id="ARBA00004601"/>
    </source>
</evidence>
<dbReference type="Pfam" id="PF05915">
    <property type="entry name" value="TMEM_230_134"/>
    <property type="match status" value="1"/>
</dbReference>
<organism evidence="19">
    <name type="scientific">Cuerna arida</name>
    <dbReference type="NCBI Taxonomy" id="1464854"/>
    <lineage>
        <taxon>Eukaryota</taxon>
        <taxon>Metazoa</taxon>
        <taxon>Ecdysozoa</taxon>
        <taxon>Arthropoda</taxon>
        <taxon>Hexapoda</taxon>
        <taxon>Insecta</taxon>
        <taxon>Pterygota</taxon>
        <taxon>Neoptera</taxon>
        <taxon>Paraneoptera</taxon>
        <taxon>Hemiptera</taxon>
        <taxon>Auchenorrhyncha</taxon>
        <taxon>Membracoidea</taxon>
        <taxon>Cicadellidae</taxon>
        <taxon>Cicadellinae</taxon>
        <taxon>Proconiini</taxon>
        <taxon>Cuerna</taxon>
    </lineage>
</organism>
<reference evidence="19" key="1">
    <citation type="submission" date="2015-11" db="EMBL/GenBank/DDBJ databases">
        <title>De novo transcriptome assembly of four potential Pierce s Disease insect vectors from Arizona vineyards.</title>
        <authorList>
            <person name="Tassone E.E."/>
        </authorList>
    </citation>
    <scope>NUCLEOTIDE SEQUENCE</scope>
</reference>
<dbReference type="GO" id="GO:0008021">
    <property type="term" value="C:synaptic vesicle"/>
    <property type="evidence" value="ECO:0007669"/>
    <property type="project" value="UniProtKB-SubCell"/>
</dbReference>
<protein>
    <recommendedName>
        <fullName evidence="17">Transmembrane protein 230</fullName>
    </recommendedName>
</protein>
<evidence type="ECO:0000256" key="5">
    <source>
        <dbReference type="ARBA" id="ARBA00004419"/>
    </source>
</evidence>
<dbReference type="EMBL" id="GECZ01022808">
    <property type="protein sequence ID" value="JAS46961.1"/>
    <property type="molecule type" value="Transcribed_RNA"/>
</dbReference>
<evidence type="ECO:0000256" key="15">
    <source>
        <dbReference type="ARBA" id="ARBA00023329"/>
    </source>
</evidence>
<evidence type="ECO:0000256" key="3">
    <source>
        <dbReference type="ARBA" id="ARBA00004234"/>
    </source>
</evidence>
<keyword evidence="11 18" id="KW-1133">Transmembrane helix</keyword>
<accession>A0A1B6ETI5</accession>
<keyword evidence="15" id="KW-0968">Cytoplasmic vesicle</keyword>
<evidence type="ECO:0000256" key="12">
    <source>
        <dbReference type="ARBA" id="ARBA00023018"/>
    </source>
</evidence>
<dbReference type="GO" id="GO:0005770">
    <property type="term" value="C:late endosome"/>
    <property type="evidence" value="ECO:0007669"/>
    <property type="project" value="UniProtKB-SubCell"/>
</dbReference>
<evidence type="ECO:0000256" key="17">
    <source>
        <dbReference type="ARBA" id="ARBA00024088"/>
    </source>
</evidence>
<dbReference type="InterPro" id="IPR008590">
    <property type="entry name" value="TMEM_230/134"/>
</dbReference>
<evidence type="ECO:0000313" key="24">
    <source>
        <dbReference type="EMBL" id="JAS63294.1"/>
    </source>
</evidence>
<comment type="function">
    <text evidence="16">Involved in trafficking and recycling of synaptic vesicles.</text>
</comment>
<keyword evidence="9 18" id="KW-0812">Transmembrane</keyword>
<name>A0A1B6ETI5_9HEMI</name>
<evidence type="ECO:0000256" key="2">
    <source>
        <dbReference type="ARBA" id="ARBA00004172"/>
    </source>
</evidence>
<proteinExistence type="inferred from homology"/>
<keyword evidence="13" id="KW-0333">Golgi apparatus</keyword>
<comment type="subcellular location">
    <subcellularLocation>
        <location evidence="5">Cytoplasmic vesicle</location>
        <location evidence="5">Autophagosome</location>
    </subcellularLocation>
    <subcellularLocation>
        <location evidence="3">Cytoplasmic vesicle</location>
        <location evidence="3">Secretory vesicle</location>
        <location evidence="3">Synaptic vesicle</location>
    </subcellularLocation>
    <subcellularLocation>
        <location evidence="4">Early endosome</location>
    </subcellularLocation>
    <subcellularLocation>
        <location evidence="6">Golgi apparatus</location>
        <location evidence="6">trans-Golgi network</location>
    </subcellularLocation>
    <subcellularLocation>
        <location evidence="7">Late endosome</location>
    </subcellularLocation>
    <subcellularLocation>
        <location evidence="1">Membrane</location>
        <topology evidence="1">Multi-pass membrane protein</topology>
    </subcellularLocation>
    <subcellularLocation>
        <location evidence="2">Recycling endosome</location>
    </subcellularLocation>
</comment>
<comment type="similarity">
    <text evidence="8">Belongs to the TMEM134/TMEM230 family.</text>
</comment>
<dbReference type="GO" id="GO:0055037">
    <property type="term" value="C:recycling endosome"/>
    <property type="evidence" value="ECO:0007669"/>
    <property type="project" value="UniProtKB-SubCell"/>
</dbReference>
<evidence type="ECO:0000313" key="20">
    <source>
        <dbReference type="EMBL" id="JAS46961.1"/>
    </source>
</evidence>
<dbReference type="GO" id="GO:0016020">
    <property type="term" value="C:membrane"/>
    <property type="evidence" value="ECO:0007669"/>
    <property type="project" value="UniProtKB-SubCell"/>
</dbReference>
<keyword evidence="12" id="KW-0770">Synapse</keyword>
<keyword evidence="10" id="KW-0967">Endosome</keyword>
<feature type="transmembrane region" description="Helical" evidence="18">
    <location>
        <begin position="42"/>
        <end position="64"/>
    </location>
</feature>
<evidence type="ECO:0000256" key="10">
    <source>
        <dbReference type="ARBA" id="ARBA00022753"/>
    </source>
</evidence>